<evidence type="ECO:0000259" key="2">
    <source>
        <dbReference type="Pfam" id="PF04717"/>
    </source>
</evidence>
<keyword evidence="5" id="KW-1185">Reference proteome</keyword>
<evidence type="ECO:0000259" key="3">
    <source>
        <dbReference type="Pfam" id="PF22178"/>
    </source>
</evidence>
<dbReference type="NCBIfam" id="TIGR01646">
    <property type="entry name" value="vgr_GE"/>
    <property type="match status" value="1"/>
</dbReference>
<name>A0AAF1KUK0_9PROT</name>
<dbReference type="InterPro" id="IPR017847">
    <property type="entry name" value="T6SS_RhsGE_Vgr_subset"/>
</dbReference>
<reference evidence="4" key="1">
    <citation type="submission" date="2020-01" db="EMBL/GenBank/DDBJ databases">
        <authorList>
            <person name="Rat A."/>
        </authorList>
    </citation>
    <scope>NUCLEOTIDE SEQUENCE</scope>
    <source>
        <strain evidence="4">LMG 28251</strain>
    </source>
</reference>
<feature type="domain" description="Gp5/Type VI secretion system Vgr protein OB-fold" evidence="2">
    <location>
        <begin position="367"/>
        <end position="444"/>
    </location>
</feature>
<dbReference type="EMBL" id="JAAEDH010000017">
    <property type="protein sequence ID" value="MBR0656292.1"/>
    <property type="molecule type" value="Genomic_DNA"/>
</dbReference>
<dbReference type="RefSeq" id="WP_211875141.1">
    <property type="nucleotide sequence ID" value="NZ_JAAEDH010000017.1"/>
</dbReference>
<dbReference type="GO" id="GO:0004190">
    <property type="term" value="F:aspartic-type endopeptidase activity"/>
    <property type="evidence" value="ECO:0007669"/>
    <property type="project" value="InterPro"/>
</dbReference>
<organism evidence="4 5">
    <name type="scientific">Plastoroseomonas arctica</name>
    <dbReference type="NCBI Taxonomy" id="1509237"/>
    <lineage>
        <taxon>Bacteria</taxon>
        <taxon>Pseudomonadati</taxon>
        <taxon>Pseudomonadota</taxon>
        <taxon>Alphaproteobacteria</taxon>
        <taxon>Acetobacterales</taxon>
        <taxon>Acetobacteraceae</taxon>
        <taxon>Plastoroseomonas</taxon>
    </lineage>
</organism>
<dbReference type="SUPFAM" id="SSF69279">
    <property type="entry name" value="Phage tail proteins"/>
    <property type="match status" value="2"/>
</dbReference>
<accession>A0AAF1KUK0</accession>
<dbReference type="NCBIfam" id="TIGR03361">
    <property type="entry name" value="VI_Rhs_Vgr"/>
    <property type="match status" value="1"/>
</dbReference>
<dbReference type="SUPFAM" id="SSF69349">
    <property type="entry name" value="Phage fibre proteins"/>
    <property type="match status" value="1"/>
</dbReference>
<dbReference type="InterPro" id="IPR006531">
    <property type="entry name" value="Gp5/Vgr_OB"/>
</dbReference>
<proteinExistence type="inferred from homology"/>
<dbReference type="Proteomes" id="UP001196068">
    <property type="component" value="Unassembled WGS sequence"/>
</dbReference>
<dbReference type="PROSITE" id="PS00141">
    <property type="entry name" value="ASP_PROTEASE"/>
    <property type="match status" value="1"/>
</dbReference>
<protein>
    <submittedName>
        <fullName evidence="4">Type VI secretion system tip protein VgrG</fullName>
    </submittedName>
</protein>
<dbReference type="Gene3D" id="2.40.50.230">
    <property type="entry name" value="Gp5 N-terminal domain"/>
    <property type="match status" value="1"/>
</dbReference>
<dbReference type="Pfam" id="PF05954">
    <property type="entry name" value="Phage_GPD"/>
    <property type="match status" value="1"/>
</dbReference>
<dbReference type="Gene3D" id="3.55.50.10">
    <property type="entry name" value="Baseplate protein-like domains"/>
    <property type="match status" value="1"/>
</dbReference>
<dbReference type="Pfam" id="PF22178">
    <property type="entry name" value="Gp5_trimer_C"/>
    <property type="match status" value="1"/>
</dbReference>
<dbReference type="Gene3D" id="2.30.110.50">
    <property type="match status" value="1"/>
</dbReference>
<comment type="similarity">
    <text evidence="1">Belongs to the VgrG protein family.</text>
</comment>
<dbReference type="GO" id="GO:0006508">
    <property type="term" value="P:proteolysis"/>
    <property type="evidence" value="ECO:0007669"/>
    <property type="project" value="InterPro"/>
</dbReference>
<dbReference type="InterPro" id="IPR054030">
    <property type="entry name" value="Gp5_Vgr_C"/>
</dbReference>
<dbReference type="InterPro" id="IPR037026">
    <property type="entry name" value="Vgr_OB-fold_dom_sf"/>
</dbReference>
<dbReference type="InterPro" id="IPR006533">
    <property type="entry name" value="T6SS_Vgr_RhsGE"/>
</dbReference>
<gene>
    <name evidence="4" type="primary">tssI</name>
    <name evidence="4" type="ORF">GXW79_14515</name>
</gene>
<dbReference type="Pfam" id="PF04717">
    <property type="entry name" value="Phage_base_V"/>
    <property type="match status" value="1"/>
</dbReference>
<sequence length="711" mass="76879">MPVAQEGRSLKITTPLGADTLVLRSVRVQEALSRPYLIQAEMIGDSDAHKPADLIGKVIGITVVSSDMTREFSGVVRNFGKVGQLDAEMSVYRLEAVPKWWLLSRTADCRAWQNKSAKDIVTELTGEGGATPVRWGGSVPTTVRPYVIQYNESDMDFCQRMLDEVGAAYWFDQTLSSHEMVVAGANAEYPLHGTDLVVRGEDEFKDGVTAWSLRSEHPPAKVMSHDFDLITPSSSPIIKQSSSVLPTKGAESFEMFLWPGGSHGHPDIDPAKLFMEQLEAGSIVATCTTKDPRIHAGSRVKVAPKLGSATETWLVTEVVHAGYDETQLSGDGTFHYAAQLTLIPADRTFRVSNPRPRPHVPGLQSAIVVGTGEIDTDDKGRVLVRFLWDRKKQYQGGTSIRVRMVHPYAGAWGGAFFLPRIGDEVLVGFVDGDPDKPVIVGTLFNADGPPPWPLPGNKTVAGFLSRSTEGGMAGDGFVSPTAADALTSDHTKKANIIRFNDKIGSEEVYLQAQKDQLQNVKNDRKEYVGHDHLEEIKNDRTITVRKGNDVFLVDTGTQTTTIEGNHTTTIRTGNQANTVKTGNQDNLVETGNQTNVVKTGTQTTTVKGDQSVTVQSGDQTIKVESGKQTMEVKGDTALKVTTGNRTVKVDSASYTLEAAVKITLKVGSNSIEISQSGIEIKGIQFTVKADGMGTVDGGGMLTVKGGIVKIN</sequence>
<dbReference type="InterPro" id="IPR001969">
    <property type="entry name" value="Aspartic_peptidase_AS"/>
</dbReference>
<evidence type="ECO:0000313" key="4">
    <source>
        <dbReference type="EMBL" id="MBR0656292.1"/>
    </source>
</evidence>
<comment type="caution">
    <text evidence="4">The sequence shown here is derived from an EMBL/GenBank/DDBJ whole genome shotgun (WGS) entry which is preliminary data.</text>
</comment>
<evidence type="ECO:0000256" key="1">
    <source>
        <dbReference type="ARBA" id="ARBA00005558"/>
    </source>
</evidence>
<dbReference type="Gene3D" id="4.10.220.110">
    <property type="match status" value="1"/>
</dbReference>
<dbReference type="SUPFAM" id="SSF69255">
    <property type="entry name" value="gp5 N-terminal domain-like"/>
    <property type="match status" value="1"/>
</dbReference>
<feature type="domain" description="Gp5/Type VI secretion system Vgr C-terminal trimerisation" evidence="3">
    <location>
        <begin position="488"/>
        <end position="583"/>
    </location>
</feature>
<dbReference type="AlphaFoldDB" id="A0AAF1KUK0"/>
<evidence type="ECO:0000313" key="5">
    <source>
        <dbReference type="Proteomes" id="UP001196068"/>
    </source>
</evidence>
<reference evidence="4" key="2">
    <citation type="journal article" date="2021" name="Syst. Appl. Microbiol.">
        <title>Roseomonas hellenica sp. nov., isolated from roots of wild-growing Alkanna tinctoria.</title>
        <authorList>
            <person name="Rat A."/>
            <person name="Naranjo H.D."/>
            <person name="Lebbe L."/>
            <person name="Cnockaert M."/>
            <person name="Krigas N."/>
            <person name="Grigoriadou K."/>
            <person name="Maloupa E."/>
            <person name="Willems A."/>
        </authorList>
    </citation>
    <scope>NUCLEOTIDE SEQUENCE</scope>
    <source>
        <strain evidence="4">LMG 28251</strain>
    </source>
</reference>